<name>A0A382DU65_9ZZZZ</name>
<accession>A0A382DU65</accession>
<evidence type="ECO:0000313" key="1">
    <source>
        <dbReference type="EMBL" id="SVB41980.1"/>
    </source>
</evidence>
<gene>
    <name evidence="1" type="ORF">METZ01_LOCUS194834</name>
</gene>
<organism evidence="1">
    <name type="scientific">marine metagenome</name>
    <dbReference type="NCBI Taxonomy" id="408172"/>
    <lineage>
        <taxon>unclassified sequences</taxon>
        <taxon>metagenomes</taxon>
        <taxon>ecological metagenomes</taxon>
    </lineage>
</organism>
<dbReference type="EMBL" id="UINC01041133">
    <property type="protein sequence ID" value="SVB41980.1"/>
    <property type="molecule type" value="Genomic_DNA"/>
</dbReference>
<dbReference type="AlphaFoldDB" id="A0A382DU65"/>
<protein>
    <submittedName>
        <fullName evidence="1">Uncharacterized protein</fullName>
    </submittedName>
</protein>
<sequence length="93" mass="10841">MKNSISVSEYMLFTKSFSEIKNLNSLGSIEERKEKYDGLGSVDCSVFYPNPELYQLEISKKKSLFRNSFALFKYFINSKSKRDIEKKYNLIGS</sequence>
<proteinExistence type="predicted"/>
<reference evidence="1" key="1">
    <citation type="submission" date="2018-05" db="EMBL/GenBank/DDBJ databases">
        <authorList>
            <person name="Lanie J.A."/>
            <person name="Ng W.-L."/>
            <person name="Kazmierczak K.M."/>
            <person name="Andrzejewski T.M."/>
            <person name="Davidsen T.M."/>
            <person name="Wayne K.J."/>
            <person name="Tettelin H."/>
            <person name="Glass J.I."/>
            <person name="Rusch D."/>
            <person name="Podicherti R."/>
            <person name="Tsui H.-C.T."/>
            <person name="Winkler M.E."/>
        </authorList>
    </citation>
    <scope>NUCLEOTIDE SEQUENCE</scope>
</reference>